<dbReference type="EMBL" id="BEXD01001135">
    <property type="protein sequence ID" value="GBB92518.1"/>
    <property type="molecule type" value="Genomic_DNA"/>
</dbReference>
<name>A0A2Z6RJB5_9GLOM</name>
<sequence>MAIICCSSDIPVARKLCKHISALAACHRYYKRANNGNFSGFDDMAEWFKTRDLEEFCKDAVKWRNYPMHNLFLGIASWIVKHLWIDRGKISKDDLKIMEKRAEAIKPLADMG</sequence>
<organism evidence="1 2">
    <name type="scientific">Rhizophagus clarus</name>
    <dbReference type="NCBI Taxonomy" id="94130"/>
    <lineage>
        <taxon>Eukaryota</taxon>
        <taxon>Fungi</taxon>
        <taxon>Fungi incertae sedis</taxon>
        <taxon>Mucoromycota</taxon>
        <taxon>Glomeromycotina</taxon>
        <taxon>Glomeromycetes</taxon>
        <taxon>Glomerales</taxon>
        <taxon>Glomeraceae</taxon>
        <taxon>Rhizophagus</taxon>
    </lineage>
</organism>
<evidence type="ECO:0000313" key="1">
    <source>
        <dbReference type="EMBL" id="GBB92518.1"/>
    </source>
</evidence>
<gene>
    <name evidence="1" type="ORF">RclHR1_20190005</name>
</gene>
<dbReference type="Proteomes" id="UP000247702">
    <property type="component" value="Unassembled WGS sequence"/>
</dbReference>
<comment type="caution">
    <text evidence="1">The sequence shown here is derived from an EMBL/GenBank/DDBJ whole genome shotgun (WGS) entry which is preliminary data.</text>
</comment>
<reference evidence="1 2" key="1">
    <citation type="submission" date="2017-11" db="EMBL/GenBank/DDBJ databases">
        <title>The genome of Rhizophagus clarus HR1 reveals common genetic basis of auxotrophy among arbuscular mycorrhizal fungi.</title>
        <authorList>
            <person name="Kobayashi Y."/>
        </authorList>
    </citation>
    <scope>NUCLEOTIDE SEQUENCE [LARGE SCALE GENOMIC DNA]</scope>
    <source>
        <strain evidence="1 2">HR1</strain>
    </source>
</reference>
<evidence type="ECO:0000313" key="2">
    <source>
        <dbReference type="Proteomes" id="UP000247702"/>
    </source>
</evidence>
<accession>A0A2Z6RJB5</accession>
<proteinExistence type="predicted"/>
<dbReference type="STRING" id="94130.A0A2Z6RJB5"/>
<keyword evidence="2" id="KW-1185">Reference proteome</keyword>
<dbReference type="AlphaFoldDB" id="A0A2Z6RJB5"/>
<protein>
    <submittedName>
        <fullName evidence="1">Uncharacterized protein</fullName>
    </submittedName>
</protein>